<dbReference type="AlphaFoldDB" id="A0A2T0HLT6"/>
<dbReference type="EMBL" id="PVUH01000033">
    <property type="protein sequence ID" value="PRW84055.1"/>
    <property type="molecule type" value="Genomic_DNA"/>
</dbReference>
<dbReference type="RefSeq" id="WP_106117681.1">
    <property type="nucleotide sequence ID" value="NZ_JRXU01000023.1"/>
</dbReference>
<protein>
    <submittedName>
        <fullName evidence="1">Uncharacterized protein</fullName>
    </submittedName>
</protein>
<proteinExistence type="predicted"/>
<reference evidence="1 2" key="1">
    <citation type="submission" date="2018-03" db="EMBL/GenBank/DDBJ databases">
        <title>Blue discolouration in mozzarella cheese caused by Pseudomonas fluorescens.</title>
        <authorList>
            <person name="Chiesa F."/>
            <person name="Dalmasso A."/>
            <person name="Lomonaco S."/>
        </authorList>
    </citation>
    <scope>NUCLEOTIDE SEQUENCE [LARGE SCALE GENOMIC DNA]</scope>
    <source>
        <strain evidence="1 2">11293</strain>
    </source>
</reference>
<dbReference type="Proteomes" id="UP000239731">
    <property type="component" value="Unassembled WGS sequence"/>
</dbReference>
<sequence length="74" mass="8277">MSVKTRLTTKVQRELQRGRIMPQICHFIGVNSVTNIEPPKGFMPVLICVFADWLEKFPAAAAKLGNLRPGQRGI</sequence>
<dbReference type="GeneID" id="86981268"/>
<evidence type="ECO:0000313" key="2">
    <source>
        <dbReference type="Proteomes" id="UP000239731"/>
    </source>
</evidence>
<gene>
    <name evidence="1" type="ORF">C7A10_29740</name>
</gene>
<evidence type="ECO:0000313" key="1">
    <source>
        <dbReference type="EMBL" id="PRW84055.1"/>
    </source>
</evidence>
<organism evidence="1 2">
    <name type="scientific">Pseudomonas fluorescens</name>
    <dbReference type="NCBI Taxonomy" id="294"/>
    <lineage>
        <taxon>Bacteria</taxon>
        <taxon>Pseudomonadati</taxon>
        <taxon>Pseudomonadota</taxon>
        <taxon>Gammaproteobacteria</taxon>
        <taxon>Pseudomonadales</taxon>
        <taxon>Pseudomonadaceae</taxon>
        <taxon>Pseudomonas</taxon>
    </lineage>
</organism>
<accession>A0A2T0HLT6</accession>
<comment type="caution">
    <text evidence="1">The sequence shown here is derived from an EMBL/GenBank/DDBJ whole genome shotgun (WGS) entry which is preliminary data.</text>
</comment>
<name>A0A2T0HLT6_PSEFL</name>